<name>A0A132NS18_GIAIN</name>
<dbReference type="AlphaFoldDB" id="A0A132NS18"/>
<evidence type="ECO:0000313" key="3">
    <source>
        <dbReference type="EMBL" id="KWX12895.1"/>
    </source>
</evidence>
<sequence length="278" mass="31283">MCSKFRLVAMSLSGLKPRMASQAYETLERHMMEITSPKQLKDQLVSLCREIQELVRESECMDKILGRQVHALSKAENVGDNAITQKLDLLRAELAQVVSEEKDLTEQVRAMKRTAVKKGQEVKRIRAEAGNAIKIDGVDRFPVTLAEVEAFLLQRPDVTKAEIDEGIDFLCKEHEALKAIIEQYVNAKAEAESEVHGELAELSKKLAKLNRERAKVTMDIEKQLHWIHILTIRLRSVRRAAQASMKSPQARKSVTSPEVPMDTATGKGPVKARKIPVR</sequence>
<feature type="coiled-coil region" evidence="1">
    <location>
        <begin position="174"/>
        <end position="219"/>
    </location>
</feature>
<evidence type="ECO:0000256" key="1">
    <source>
        <dbReference type="SAM" id="Coils"/>
    </source>
</evidence>
<protein>
    <submittedName>
        <fullName evidence="3">Uncharacterized protein</fullName>
    </submittedName>
</protein>
<dbReference type="VEuPathDB" id="GiardiaDB:QR46_3115"/>
<accession>A0A132NS18</accession>
<evidence type="ECO:0000256" key="2">
    <source>
        <dbReference type="SAM" id="MobiDB-lite"/>
    </source>
</evidence>
<dbReference type="EMBL" id="JXTI01000094">
    <property type="protein sequence ID" value="KWX12895.1"/>
    <property type="molecule type" value="Genomic_DNA"/>
</dbReference>
<proteinExistence type="predicted"/>
<reference evidence="3 4" key="1">
    <citation type="journal article" date="2015" name="Mol. Biochem. Parasitol.">
        <title>Identification of polymorphic genes for use in assemblage B genotyping assays through comparative genomics of multiple assemblage B Giardia duodenalis isolates.</title>
        <authorList>
            <person name="Wielinga C."/>
            <person name="Thompson R.C."/>
            <person name="Monis P."/>
            <person name="Ryan U."/>
        </authorList>
    </citation>
    <scope>NUCLEOTIDE SEQUENCE [LARGE SCALE GENOMIC DNA]</scope>
    <source>
        <strain evidence="3 4">BAH15c1</strain>
    </source>
</reference>
<evidence type="ECO:0000313" key="4">
    <source>
        <dbReference type="Proteomes" id="UP000070089"/>
    </source>
</evidence>
<dbReference type="OrthoDB" id="10253759at2759"/>
<organism evidence="3 4">
    <name type="scientific">Giardia duodenalis assemblage B</name>
    <dbReference type="NCBI Taxonomy" id="1394984"/>
    <lineage>
        <taxon>Eukaryota</taxon>
        <taxon>Metamonada</taxon>
        <taxon>Diplomonadida</taxon>
        <taxon>Hexamitidae</taxon>
        <taxon>Giardiinae</taxon>
        <taxon>Giardia</taxon>
    </lineage>
</organism>
<gene>
    <name evidence="3" type="ORF">QR46_3115</name>
</gene>
<dbReference type="Proteomes" id="UP000070089">
    <property type="component" value="Unassembled WGS sequence"/>
</dbReference>
<feature type="region of interest" description="Disordered" evidence="2">
    <location>
        <begin position="243"/>
        <end position="278"/>
    </location>
</feature>
<keyword evidence="1" id="KW-0175">Coiled coil</keyword>
<feature type="compositionally biased region" description="Polar residues" evidence="2">
    <location>
        <begin position="244"/>
        <end position="256"/>
    </location>
</feature>
<comment type="caution">
    <text evidence="3">The sequence shown here is derived from an EMBL/GenBank/DDBJ whole genome shotgun (WGS) entry which is preliminary data.</text>
</comment>